<dbReference type="InterPro" id="IPR020018">
    <property type="entry name" value="Motility-assoc_lipoprot_GldH"/>
</dbReference>
<dbReference type="Pfam" id="PF14109">
    <property type="entry name" value="GldH_lipo"/>
    <property type="match status" value="1"/>
</dbReference>
<dbReference type="NCBIfam" id="TIGR03511">
    <property type="entry name" value="GldH_lipo"/>
    <property type="match status" value="1"/>
</dbReference>
<dbReference type="PROSITE" id="PS51257">
    <property type="entry name" value="PROKAR_LIPOPROTEIN"/>
    <property type="match status" value="1"/>
</dbReference>
<dbReference type="Proteomes" id="UP001595812">
    <property type="component" value="Unassembled WGS sequence"/>
</dbReference>
<evidence type="ECO:0000313" key="1">
    <source>
        <dbReference type="EMBL" id="MFC3876123.1"/>
    </source>
</evidence>
<dbReference type="RefSeq" id="WP_386096746.1">
    <property type="nucleotide sequence ID" value="NZ_JBHSAT010000004.1"/>
</dbReference>
<gene>
    <name evidence="1" type="ORF">ACFOSX_02670</name>
</gene>
<reference evidence="2" key="1">
    <citation type="journal article" date="2019" name="Int. J. Syst. Evol. Microbiol.">
        <title>The Global Catalogue of Microorganisms (GCM) 10K type strain sequencing project: providing services to taxonomists for standard genome sequencing and annotation.</title>
        <authorList>
            <consortium name="The Broad Institute Genomics Platform"/>
            <consortium name="The Broad Institute Genome Sequencing Center for Infectious Disease"/>
            <person name="Wu L."/>
            <person name="Ma J."/>
        </authorList>
    </citation>
    <scope>NUCLEOTIDE SEQUENCE [LARGE SCALE GENOMIC DNA]</scope>
    <source>
        <strain evidence="2">CECT 8979</strain>
    </source>
</reference>
<organism evidence="1 2">
    <name type="scientific">Winogradskyella maritima</name>
    <dbReference type="NCBI Taxonomy" id="1517766"/>
    <lineage>
        <taxon>Bacteria</taxon>
        <taxon>Pseudomonadati</taxon>
        <taxon>Bacteroidota</taxon>
        <taxon>Flavobacteriia</taxon>
        <taxon>Flavobacteriales</taxon>
        <taxon>Flavobacteriaceae</taxon>
        <taxon>Winogradskyella</taxon>
    </lineage>
</organism>
<comment type="caution">
    <text evidence="1">The sequence shown here is derived from an EMBL/GenBank/DDBJ whole genome shotgun (WGS) entry which is preliminary data.</text>
</comment>
<accession>A0ABV8AE25</accession>
<keyword evidence="1" id="KW-0449">Lipoprotein</keyword>
<protein>
    <submittedName>
        <fullName evidence="1">Gliding motility lipoprotein GldH</fullName>
    </submittedName>
</protein>
<sequence length="166" mass="19018">MPKRTNQFLVVLVTLLAFSSCDSNRVYDEYQSLPKGWDKNEIIRFQVKDLDTSSSHNLFINVRTNNDYKYNNLFLIAELSYPNGKTITDTLEYKMAAPNGELLGKGFTDVKESKLWYKGHEEPFQFIEEGEYAISIEQAMRKSGDVSGVDTLEGITEVGFRIEHTN</sequence>
<evidence type="ECO:0000313" key="2">
    <source>
        <dbReference type="Proteomes" id="UP001595812"/>
    </source>
</evidence>
<keyword evidence="2" id="KW-1185">Reference proteome</keyword>
<proteinExistence type="predicted"/>
<name>A0ABV8AE25_9FLAO</name>
<dbReference type="EMBL" id="JBHSAT010000004">
    <property type="protein sequence ID" value="MFC3876123.1"/>
    <property type="molecule type" value="Genomic_DNA"/>
</dbReference>